<name>A0A0E0G928_ORYNI</name>
<evidence type="ECO:0000256" key="1">
    <source>
        <dbReference type="ARBA" id="ARBA00004123"/>
    </source>
</evidence>
<dbReference type="OMA" id="NIKTGGM"/>
<feature type="compositionally biased region" description="Basic and acidic residues" evidence="4">
    <location>
        <begin position="24"/>
        <end position="33"/>
    </location>
</feature>
<dbReference type="GO" id="GO:0005681">
    <property type="term" value="C:spliceosomal complex"/>
    <property type="evidence" value="ECO:0007669"/>
    <property type="project" value="TreeGrafter"/>
</dbReference>
<feature type="compositionally biased region" description="Basic and acidic residues" evidence="4">
    <location>
        <begin position="1"/>
        <end position="10"/>
    </location>
</feature>
<feature type="compositionally biased region" description="Gly residues" evidence="4">
    <location>
        <begin position="139"/>
        <end position="149"/>
    </location>
</feature>
<comment type="similarity">
    <text evidence="2">Belongs to the TLS1 family.</text>
</comment>
<protein>
    <submittedName>
        <fullName evidence="5">Uncharacterized protein</fullName>
    </submittedName>
</protein>
<feature type="region of interest" description="Disordered" evidence="4">
    <location>
        <begin position="1"/>
        <end position="95"/>
    </location>
</feature>
<dbReference type="eggNOG" id="KOG3345">
    <property type="taxonomic scope" value="Eukaryota"/>
</dbReference>
<feature type="compositionally biased region" description="Basic and acidic residues" evidence="4">
    <location>
        <begin position="80"/>
        <end position="95"/>
    </location>
</feature>
<dbReference type="STRING" id="4536.A0A0E0G928"/>
<evidence type="ECO:0000256" key="4">
    <source>
        <dbReference type="SAM" id="MobiDB-lite"/>
    </source>
</evidence>
<sequence>MNRVHPDRPTRPAALSRRRRRRIRSDLGEKKIEPNLSKIPISPPSANSPPATPPSTNPTQTSPGNQSKLRPTMRKNFRKRNLEADAAADHSDDDDARRVALEEIKYMQKLRERKLGIPAAAAAAGASSAASADGASPRGRGGGGGGLAAGGDAEKEDLVLQDTFAQETAVTIEDPNMLRYVENELLKKRGKKVDVKDKEEKDQVDELYTVPDHLKVRKKNSEESSTQWTTGIAEVQLPIEYKLRNIEETEAAKKMLQEKRLAGKTKSDANIPSSYNADFFHRGKDYTEKLRREHPELYKDQGSQANGTGGKSMGGNHPDGAGAGRREAATDELLLERFRKREKFRVMRR</sequence>
<dbReference type="HOGENOM" id="CLU_068345_0_0_1"/>
<dbReference type="AlphaFoldDB" id="A0A0E0G928"/>
<dbReference type="Proteomes" id="UP000006591">
    <property type="component" value="Chromosome 2"/>
</dbReference>
<reference evidence="5" key="1">
    <citation type="submission" date="2015-04" db="UniProtKB">
        <authorList>
            <consortium name="EnsemblPlants"/>
        </authorList>
    </citation>
    <scope>IDENTIFICATION</scope>
    <source>
        <strain evidence="5">SL10</strain>
    </source>
</reference>
<dbReference type="InterPro" id="IPR010756">
    <property type="entry name" value="Tls1-like"/>
</dbReference>
<evidence type="ECO:0000256" key="2">
    <source>
        <dbReference type="ARBA" id="ARBA00007643"/>
    </source>
</evidence>
<comment type="subcellular location">
    <subcellularLocation>
        <location evidence="1">Nucleus</location>
    </subcellularLocation>
</comment>
<organism evidence="5">
    <name type="scientific">Oryza nivara</name>
    <name type="common">Indian wild rice</name>
    <name type="synonym">Oryza sativa f. spontanea</name>
    <dbReference type="NCBI Taxonomy" id="4536"/>
    <lineage>
        <taxon>Eukaryota</taxon>
        <taxon>Viridiplantae</taxon>
        <taxon>Streptophyta</taxon>
        <taxon>Embryophyta</taxon>
        <taxon>Tracheophyta</taxon>
        <taxon>Spermatophyta</taxon>
        <taxon>Magnoliopsida</taxon>
        <taxon>Liliopsida</taxon>
        <taxon>Poales</taxon>
        <taxon>Poaceae</taxon>
        <taxon>BOP clade</taxon>
        <taxon>Oryzoideae</taxon>
        <taxon>Oryzeae</taxon>
        <taxon>Oryzinae</taxon>
        <taxon>Oryza</taxon>
    </lineage>
</organism>
<evidence type="ECO:0000313" key="5">
    <source>
        <dbReference type="EnsemblPlants" id="ONIVA02G24830.1"/>
    </source>
</evidence>
<dbReference type="Pfam" id="PF07052">
    <property type="entry name" value="Hep_59"/>
    <property type="match status" value="1"/>
</dbReference>
<feature type="compositionally biased region" description="Pro residues" evidence="4">
    <location>
        <begin position="41"/>
        <end position="56"/>
    </location>
</feature>
<dbReference type="GO" id="GO:0000398">
    <property type="term" value="P:mRNA splicing, via spliceosome"/>
    <property type="evidence" value="ECO:0007669"/>
    <property type="project" value="TreeGrafter"/>
</dbReference>
<feature type="region of interest" description="Disordered" evidence="4">
    <location>
        <begin position="118"/>
        <end position="154"/>
    </location>
</feature>
<reference evidence="5" key="2">
    <citation type="submission" date="2018-04" db="EMBL/GenBank/DDBJ databases">
        <title>OnivRS2 (Oryza nivara Reference Sequence Version 2).</title>
        <authorList>
            <person name="Zhang J."/>
            <person name="Kudrna D."/>
            <person name="Lee S."/>
            <person name="Talag J."/>
            <person name="Rajasekar S."/>
            <person name="Welchert J."/>
            <person name="Hsing Y.-I."/>
            <person name="Wing R.A."/>
        </authorList>
    </citation>
    <scope>NUCLEOTIDE SEQUENCE [LARGE SCALE GENOMIC DNA]</scope>
    <source>
        <strain evidence="5">SL10</strain>
    </source>
</reference>
<accession>A0A0E0G928</accession>
<evidence type="ECO:0000256" key="3">
    <source>
        <dbReference type="ARBA" id="ARBA00023242"/>
    </source>
</evidence>
<dbReference type="PANTHER" id="PTHR13486">
    <property type="entry name" value="TELOMERE LENGTH AND SILENCING PROTEIN 1 TLS1 FAMILY MEMBER"/>
    <property type="match status" value="1"/>
</dbReference>
<dbReference type="Gramene" id="ONIVA02G24830.1">
    <property type="protein sequence ID" value="ONIVA02G24830.1"/>
    <property type="gene ID" value="ONIVA02G24830"/>
</dbReference>
<dbReference type="PANTHER" id="PTHR13486:SF2">
    <property type="entry name" value="SPLICING FACTOR C9ORF78"/>
    <property type="match status" value="1"/>
</dbReference>
<feature type="compositionally biased region" description="Low complexity" evidence="4">
    <location>
        <begin position="118"/>
        <end position="138"/>
    </location>
</feature>
<dbReference type="EnsemblPlants" id="ONIVA02G24830.1">
    <property type="protein sequence ID" value="ONIVA02G24830.1"/>
    <property type="gene ID" value="ONIVA02G24830"/>
</dbReference>
<evidence type="ECO:0000313" key="6">
    <source>
        <dbReference type="Proteomes" id="UP000006591"/>
    </source>
</evidence>
<keyword evidence="3" id="KW-0539">Nucleus</keyword>
<feature type="region of interest" description="Disordered" evidence="4">
    <location>
        <begin position="291"/>
        <end position="328"/>
    </location>
</feature>
<proteinExistence type="inferred from homology"/>
<keyword evidence="6" id="KW-1185">Reference proteome</keyword>